<dbReference type="EMBL" id="JACHFM010000002">
    <property type="protein sequence ID" value="MBB5222118.1"/>
    <property type="molecule type" value="Genomic_DNA"/>
</dbReference>
<gene>
    <name evidence="1" type="ORF">HNP73_002054</name>
</gene>
<sequence>MNRLVVDANAPVSAEARVAAFDWTALAGDLDSYGCAVLSGLLTPEECRGVVALYPDENHFRSHVIMARHGFGKGEYRYFRYPLPDLIGGIRTALYPRLAGVANAWSERMGMEQRFPDDHAAFLRRCHDAGQTRPTPLLLQYVAGDFNCLHQDLYGDLWFPIQVAILLSEPDRDFTGGEFALTEQRPRMQSRVEVVPLRQGDAVAFAVNSRPVRGTKGTYRVNLRHGVSRVRSGMRHTLGVIFHDAR</sequence>
<evidence type="ECO:0008006" key="3">
    <source>
        <dbReference type="Google" id="ProtNLM"/>
    </source>
</evidence>
<dbReference type="Proteomes" id="UP000549457">
    <property type="component" value="Unassembled WGS sequence"/>
</dbReference>
<name>A0A840SP18_9RHOB</name>
<dbReference type="Gene3D" id="2.60.120.620">
    <property type="entry name" value="q2cbj1_9rhob like domain"/>
    <property type="match status" value="1"/>
</dbReference>
<dbReference type="InterPro" id="IPR018655">
    <property type="entry name" value="DUF2086"/>
</dbReference>
<comment type="caution">
    <text evidence="1">The sequence shown here is derived from an EMBL/GenBank/DDBJ whole genome shotgun (WGS) entry which is preliminary data.</text>
</comment>
<organism evidence="1 2">
    <name type="scientific">Amaricoccus macauensis</name>
    <dbReference type="NCBI Taxonomy" id="57001"/>
    <lineage>
        <taxon>Bacteria</taxon>
        <taxon>Pseudomonadati</taxon>
        <taxon>Pseudomonadota</taxon>
        <taxon>Alphaproteobacteria</taxon>
        <taxon>Rhodobacterales</taxon>
        <taxon>Paracoccaceae</taxon>
        <taxon>Amaricoccus</taxon>
    </lineage>
</organism>
<protein>
    <recommendedName>
        <fullName evidence="3">Proline hydroxylase</fullName>
    </recommendedName>
</protein>
<reference evidence="1 2" key="1">
    <citation type="submission" date="2020-08" db="EMBL/GenBank/DDBJ databases">
        <title>Genomic Encyclopedia of Type Strains, Phase IV (KMG-IV): sequencing the most valuable type-strain genomes for metagenomic binning, comparative biology and taxonomic classification.</title>
        <authorList>
            <person name="Goeker M."/>
        </authorList>
    </citation>
    <scope>NUCLEOTIDE SEQUENCE [LARGE SCALE GENOMIC DNA]</scope>
    <source>
        <strain evidence="1 2">DSM 101730</strain>
    </source>
</reference>
<keyword evidence="2" id="KW-1185">Reference proteome</keyword>
<dbReference type="Pfam" id="PF09859">
    <property type="entry name" value="Oxygenase-NA"/>
    <property type="match status" value="1"/>
</dbReference>
<evidence type="ECO:0000313" key="1">
    <source>
        <dbReference type="EMBL" id="MBB5222118.1"/>
    </source>
</evidence>
<dbReference type="RefSeq" id="WP_184148535.1">
    <property type="nucleotide sequence ID" value="NZ_JACHFM010000002.1"/>
</dbReference>
<dbReference type="AlphaFoldDB" id="A0A840SP18"/>
<proteinExistence type="predicted"/>
<evidence type="ECO:0000313" key="2">
    <source>
        <dbReference type="Proteomes" id="UP000549457"/>
    </source>
</evidence>
<accession>A0A840SP18</accession>